<comment type="caution">
    <text evidence="1">The sequence shown here is derived from an EMBL/GenBank/DDBJ whole genome shotgun (WGS) entry which is preliminary data.</text>
</comment>
<name>A0A9N9N7R0_9GLOM</name>
<evidence type="ECO:0000313" key="2">
    <source>
        <dbReference type="Proteomes" id="UP000789570"/>
    </source>
</evidence>
<feature type="non-terminal residue" evidence="1">
    <location>
        <position position="1"/>
    </location>
</feature>
<evidence type="ECO:0000313" key="1">
    <source>
        <dbReference type="EMBL" id="CAG8709677.1"/>
    </source>
</evidence>
<reference evidence="1" key="1">
    <citation type="submission" date="2021-06" db="EMBL/GenBank/DDBJ databases">
        <authorList>
            <person name="Kallberg Y."/>
            <person name="Tangrot J."/>
            <person name="Rosling A."/>
        </authorList>
    </citation>
    <scope>NUCLEOTIDE SEQUENCE</scope>
    <source>
        <strain evidence="1">UK204</strain>
    </source>
</reference>
<sequence>MPAKQGVGCRFTSSFIYSKSKECALFFQTVNENGCSIRIYKENQLSEEFHELDFNSVWKKIDILKEWSGVTLFGLDNSSVKEKLEQARKLLCFHNEWHNYSKMKQLFKYHLRKRTYSQVNWEIRAWHTMLCATGYVNITPFDKEKSE</sequence>
<organism evidence="1 2">
    <name type="scientific">Funneliformis caledonium</name>
    <dbReference type="NCBI Taxonomy" id="1117310"/>
    <lineage>
        <taxon>Eukaryota</taxon>
        <taxon>Fungi</taxon>
        <taxon>Fungi incertae sedis</taxon>
        <taxon>Mucoromycota</taxon>
        <taxon>Glomeromycotina</taxon>
        <taxon>Glomeromycetes</taxon>
        <taxon>Glomerales</taxon>
        <taxon>Glomeraceae</taxon>
        <taxon>Funneliformis</taxon>
    </lineage>
</organism>
<gene>
    <name evidence="1" type="ORF">FCALED_LOCUS13855</name>
</gene>
<proteinExistence type="predicted"/>
<protein>
    <submittedName>
        <fullName evidence="1">462_t:CDS:1</fullName>
    </submittedName>
</protein>
<dbReference type="AlphaFoldDB" id="A0A9N9N7R0"/>
<accession>A0A9N9N7R0</accession>
<dbReference type="Proteomes" id="UP000789570">
    <property type="component" value="Unassembled WGS sequence"/>
</dbReference>
<keyword evidence="2" id="KW-1185">Reference proteome</keyword>
<dbReference type="OrthoDB" id="2340658at2759"/>
<dbReference type="EMBL" id="CAJVPQ010008757">
    <property type="protein sequence ID" value="CAG8709677.1"/>
    <property type="molecule type" value="Genomic_DNA"/>
</dbReference>